<dbReference type="CDD" id="cd17282">
    <property type="entry name" value="RMtype1_S_Eco16444ORF1681_TRD1-CR1_like"/>
    <property type="match status" value="1"/>
</dbReference>
<dbReference type="Gene3D" id="3.90.220.20">
    <property type="entry name" value="DNA methylase specificity domains"/>
    <property type="match status" value="2"/>
</dbReference>
<gene>
    <name evidence="5" type="ORF">FMM06_15970</name>
</gene>
<feature type="domain" description="Type I restriction modification DNA specificity" evidence="4">
    <location>
        <begin position="4"/>
        <end position="168"/>
    </location>
</feature>
<dbReference type="GO" id="GO:0003677">
    <property type="term" value="F:DNA binding"/>
    <property type="evidence" value="ECO:0007669"/>
    <property type="project" value="UniProtKB-KW"/>
</dbReference>
<comment type="similarity">
    <text evidence="1">Belongs to the type-I restriction system S methylase family.</text>
</comment>
<sequence length="390" mass="42651">MSITWTEKPLAKMVTVTAGQGAPQDAADFGGTGHPFIRAGSLDSLLKGLPEADCETLSDASASKNGMRLFPRDTIVFAKSGMSAKLGRVYRLRDAAYLTSHLAALVPDGRADPGYLHRWLTKNPPSHLIPNDSYPSIRLSDIERLSVPTPCEADEQRRIAAILDKADGIRARRRAVLALTDDLLRAAFLDLFGDPVANPQGWPKLPLGNLGKLERGRSMHRPRNDPKLYGGIYPFIQTGDVARAKDVIKSWSVNYSDFGLKQSRLWPAGTLCITIAANIADTAVLGFDACFPDSVVGFVPSDDATSEYIQHVFRLLRAQIAKDAPVSAQANINLDILRNLIVCVPPRALQRKFSDLVARSRETSIRFRSALAEADTLYAALADRAFNEEL</sequence>
<dbReference type="SUPFAM" id="SSF116734">
    <property type="entry name" value="DNA methylase specificity domain"/>
    <property type="match status" value="2"/>
</dbReference>
<name>A0A552UA95_9SPHN</name>
<keyword evidence="3" id="KW-0238">DNA-binding</keyword>
<dbReference type="GO" id="GO:0009307">
    <property type="term" value="P:DNA restriction-modification system"/>
    <property type="evidence" value="ECO:0007669"/>
    <property type="project" value="UniProtKB-KW"/>
</dbReference>
<feature type="domain" description="Type I restriction modification DNA specificity" evidence="4">
    <location>
        <begin position="199"/>
        <end position="352"/>
    </location>
</feature>
<organism evidence="5 6">
    <name type="scientific">Glacieibacterium frigidum</name>
    <dbReference type="NCBI Taxonomy" id="2593303"/>
    <lineage>
        <taxon>Bacteria</taxon>
        <taxon>Pseudomonadati</taxon>
        <taxon>Pseudomonadota</taxon>
        <taxon>Alphaproteobacteria</taxon>
        <taxon>Sphingomonadales</taxon>
        <taxon>Sphingosinicellaceae</taxon>
        <taxon>Glacieibacterium</taxon>
    </lineage>
</organism>
<dbReference type="InterPro" id="IPR052021">
    <property type="entry name" value="Type-I_RS_S_subunit"/>
</dbReference>
<keyword evidence="5" id="KW-0255">Endonuclease</keyword>
<evidence type="ECO:0000256" key="1">
    <source>
        <dbReference type="ARBA" id="ARBA00010923"/>
    </source>
</evidence>
<dbReference type="RefSeq" id="WP_144335307.1">
    <property type="nucleotide sequence ID" value="NZ_VJWA01000002.1"/>
</dbReference>
<reference evidence="5 6" key="1">
    <citation type="submission" date="2019-07" db="EMBL/GenBank/DDBJ databases">
        <title>Novel species isolated from glacier.</title>
        <authorList>
            <person name="Liu Q."/>
            <person name="Xin Y.-H."/>
        </authorList>
    </citation>
    <scope>NUCLEOTIDE SEQUENCE [LARGE SCALE GENOMIC DNA]</scope>
    <source>
        <strain evidence="5 6">LB1R16</strain>
    </source>
</reference>
<dbReference type="Proteomes" id="UP000317894">
    <property type="component" value="Unassembled WGS sequence"/>
</dbReference>
<dbReference type="EMBL" id="VJWA01000002">
    <property type="protein sequence ID" value="TRW15138.1"/>
    <property type="molecule type" value="Genomic_DNA"/>
</dbReference>
<evidence type="ECO:0000259" key="4">
    <source>
        <dbReference type="Pfam" id="PF01420"/>
    </source>
</evidence>
<dbReference type="InterPro" id="IPR000055">
    <property type="entry name" value="Restrct_endonuc_typeI_TRD"/>
</dbReference>
<evidence type="ECO:0000313" key="6">
    <source>
        <dbReference type="Proteomes" id="UP000317894"/>
    </source>
</evidence>
<dbReference type="PANTHER" id="PTHR30408">
    <property type="entry name" value="TYPE-1 RESTRICTION ENZYME ECOKI SPECIFICITY PROTEIN"/>
    <property type="match status" value="1"/>
</dbReference>
<dbReference type="PANTHER" id="PTHR30408:SF12">
    <property type="entry name" value="TYPE I RESTRICTION ENZYME MJAVIII SPECIFICITY SUBUNIT"/>
    <property type="match status" value="1"/>
</dbReference>
<keyword evidence="6" id="KW-1185">Reference proteome</keyword>
<comment type="caution">
    <text evidence="5">The sequence shown here is derived from an EMBL/GenBank/DDBJ whole genome shotgun (WGS) entry which is preliminary data.</text>
</comment>
<protein>
    <submittedName>
        <fullName evidence="5">Restriction endonuclease subunit S</fullName>
    </submittedName>
</protein>
<dbReference type="Pfam" id="PF01420">
    <property type="entry name" value="Methylase_S"/>
    <property type="match status" value="2"/>
</dbReference>
<accession>A0A552UA95</accession>
<keyword evidence="5" id="KW-0540">Nuclease</keyword>
<dbReference type="InterPro" id="IPR044946">
    <property type="entry name" value="Restrct_endonuc_typeI_TRD_sf"/>
</dbReference>
<proteinExistence type="inferred from homology"/>
<dbReference type="OrthoDB" id="164285at2"/>
<evidence type="ECO:0000256" key="3">
    <source>
        <dbReference type="ARBA" id="ARBA00023125"/>
    </source>
</evidence>
<dbReference type="AlphaFoldDB" id="A0A552UA95"/>
<keyword evidence="5" id="KW-0378">Hydrolase</keyword>
<evidence type="ECO:0000256" key="2">
    <source>
        <dbReference type="ARBA" id="ARBA00022747"/>
    </source>
</evidence>
<dbReference type="GO" id="GO:0004519">
    <property type="term" value="F:endonuclease activity"/>
    <property type="evidence" value="ECO:0007669"/>
    <property type="project" value="UniProtKB-KW"/>
</dbReference>
<keyword evidence="2" id="KW-0680">Restriction system</keyword>
<evidence type="ECO:0000313" key="5">
    <source>
        <dbReference type="EMBL" id="TRW15138.1"/>
    </source>
</evidence>